<dbReference type="GO" id="GO:0000400">
    <property type="term" value="F:four-way junction DNA binding"/>
    <property type="evidence" value="ECO:0007669"/>
    <property type="project" value="TreeGrafter"/>
</dbReference>
<dbReference type="GO" id="GO:0005815">
    <property type="term" value="C:microtubule organizing center"/>
    <property type="evidence" value="ECO:0007669"/>
    <property type="project" value="TreeGrafter"/>
</dbReference>
<dbReference type="GO" id="GO:0042148">
    <property type="term" value="P:DNA strand invasion"/>
    <property type="evidence" value="ECO:0007669"/>
    <property type="project" value="TreeGrafter"/>
</dbReference>
<protein>
    <recommendedName>
        <fullName evidence="3">DNA recombination and repair protein Rad51-like C-terminal domain-containing protein</fullName>
    </recommendedName>
</protein>
<comment type="caution">
    <text evidence="1">The sequence shown here is derived from an EMBL/GenBank/DDBJ whole genome shotgun (WGS) entry which is preliminary data.</text>
</comment>
<proteinExistence type="predicted"/>
<name>A0A066WFS8_TILAU</name>
<dbReference type="InterPro" id="IPR027417">
    <property type="entry name" value="P-loop_NTPase"/>
</dbReference>
<dbReference type="AlphaFoldDB" id="A0A066WFS8"/>
<dbReference type="HOGENOM" id="CLU_060999_1_0_1"/>
<evidence type="ECO:0008006" key="3">
    <source>
        <dbReference type="Google" id="ProtNLM"/>
    </source>
</evidence>
<organism evidence="1 2">
    <name type="scientific">Tilletiaria anomala (strain ATCC 24038 / CBS 436.72 / UBC 951)</name>
    <dbReference type="NCBI Taxonomy" id="1037660"/>
    <lineage>
        <taxon>Eukaryota</taxon>
        <taxon>Fungi</taxon>
        <taxon>Dikarya</taxon>
        <taxon>Basidiomycota</taxon>
        <taxon>Ustilaginomycotina</taxon>
        <taxon>Exobasidiomycetes</taxon>
        <taxon>Georgefischeriales</taxon>
        <taxon>Tilletiariaceae</taxon>
        <taxon>Tilletiaria</taxon>
    </lineage>
</organism>
<dbReference type="GeneID" id="25266428"/>
<dbReference type="GO" id="GO:0005657">
    <property type="term" value="C:replication fork"/>
    <property type="evidence" value="ECO:0007669"/>
    <property type="project" value="InterPro"/>
</dbReference>
<dbReference type="STRING" id="1037660.A0A066WFS8"/>
<keyword evidence="2" id="KW-1185">Reference proteome</keyword>
<dbReference type="GO" id="GO:0033063">
    <property type="term" value="C:Rad51B-Rad51C-Rad51D-XRCC2 complex"/>
    <property type="evidence" value="ECO:0007669"/>
    <property type="project" value="InterPro"/>
</dbReference>
<accession>A0A066WFS8</accession>
<dbReference type="PANTHER" id="PTHR46644">
    <property type="entry name" value="DNA REPAIR PROTEIN XRCC2"/>
    <property type="match status" value="1"/>
</dbReference>
<dbReference type="EMBL" id="JMSN01000021">
    <property type="protein sequence ID" value="KDN49610.1"/>
    <property type="molecule type" value="Genomic_DNA"/>
</dbReference>
<dbReference type="InterPro" id="IPR030547">
    <property type="entry name" value="XRCC2"/>
</dbReference>
<dbReference type="SUPFAM" id="SSF52540">
    <property type="entry name" value="P-loop containing nucleoside triphosphate hydrolases"/>
    <property type="match status" value="1"/>
</dbReference>
<sequence length="419" mass="45222">MTSAAAASINAEGLLAEVQSQTGDAFLASILEDVDPFGPAYIASLDALFHTQDESHGLLTRFATTEIQGPPKSGKTSLLAFFIMTFLLPDSFNALFTRPALTSSSSSSSTSASVERKLLPIHLGGRGPGRAVLLFDNDGRFPLQKLRRMLDLHICNRIAEALRRTDIFDRAGSLPWKQPTKEEISAMIDSWLNLLHIWRPTSQVAFSAAVQHAPKTVDASPGVYDIGLIVVDSISAFHWTDIQKADHCSSSSLSGPPTHQAFASALRHLKHLQDASAAPVLLSNWAISEGEKAPAAVARASAGTSWAASATSKALQPGPLPGGRWWQEHLPSPPYPSFSISSSTPQLSPSLIIENHITLVPALPQPFPVGTTERAARTDGARLQALDRLQVTGWLRNRHRGFLGHFRFRVGDEALDVTV</sequence>
<evidence type="ECO:0000313" key="2">
    <source>
        <dbReference type="Proteomes" id="UP000027361"/>
    </source>
</evidence>
<dbReference type="OrthoDB" id="420422at2759"/>
<dbReference type="Proteomes" id="UP000027361">
    <property type="component" value="Unassembled WGS sequence"/>
</dbReference>
<dbReference type="GO" id="GO:0000724">
    <property type="term" value="P:double-strand break repair via homologous recombination"/>
    <property type="evidence" value="ECO:0007669"/>
    <property type="project" value="InterPro"/>
</dbReference>
<dbReference type="PANTHER" id="PTHR46644:SF2">
    <property type="entry name" value="DNA REPAIR PROTEIN XRCC2"/>
    <property type="match status" value="1"/>
</dbReference>
<dbReference type="RefSeq" id="XP_013244396.1">
    <property type="nucleotide sequence ID" value="XM_013388942.1"/>
</dbReference>
<dbReference type="InParanoid" id="A0A066WFS8"/>
<reference evidence="1 2" key="1">
    <citation type="submission" date="2014-05" db="EMBL/GenBank/DDBJ databases">
        <title>Draft genome sequence of a rare smut relative, Tilletiaria anomala UBC 951.</title>
        <authorList>
            <consortium name="DOE Joint Genome Institute"/>
            <person name="Toome M."/>
            <person name="Kuo A."/>
            <person name="Henrissat B."/>
            <person name="Lipzen A."/>
            <person name="Tritt A."/>
            <person name="Yoshinaga Y."/>
            <person name="Zane M."/>
            <person name="Barry K."/>
            <person name="Grigoriev I.V."/>
            <person name="Spatafora J.W."/>
            <person name="Aimea M.C."/>
        </authorList>
    </citation>
    <scope>NUCLEOTIDE SEQUENCE [LARGE SCALE GENOMIC DNA]</scope>
    <source>
        <strain evidence="1 2">UBC 951</strain>
    </source>
</reference>
<dbReference type="Gene3D" id="3.40.50.300">
    <property type="entry name" value="P-loop containing nucleotide triphosphate hydrolases"/>
    <property type="match status" value="1"/>
</dbReference>
<evidence type="ECO:0000313" key="1">
    <source>
        <dbReference type="EMBL" id="KDN49610.1"/>
    </source>
</evidence>
<gene>
    <name evidence="1" type="ORF">K437DRAFT_273259</name>
</gene>